<gene>
    <name evidence="1" type="ORF">E4K65_12380</name>
</gene>
<name>A0A4Y9LZ98_9BRAD</name>
<dbReference type="PANTHER" id="PTHR11440">
    <property type="entry name" value="LECITHIN-CHOLESTEROL ACYLTRANSFERASE-RELATED"/>
    <property type="match status" value="1"/>
</dbReference>
<dbReference type="Gene3D" id="3.40.50.1820">
    <property type="entry name" value="alpha/beta hydrolase"/>
    <property type="match status" value="1"/>
</dbReference>
<sequence>MSINHYCTTSHHMPRPRLVAKITNRSNFRLHLLEWIVSLLGAACLLLGASPSPAQDRPRPVLVIPGIMGSKICDKANKLVWGDISSTLRERLVRLSLPLDSESYATTPLSACGVIEQVNIIPFLWRSDQYNVLLDTLREIRPSQVIEFPYDWRLSNFVNADRLKEFIDKKIPPPEKFDIVAHSMGGLIGRIYLQKLGGNARVVKFVTIGTPHLGSNTVFQRLKEGLEITPPVLSGGLAQIQRVILTFPSIYQLLPSYDDCCAWSVKGNNSDAKELKILNPSTWQSFSWLPTEFRSGRGAAFIGEQLSKTKELQELLSKPIEPADGNIVKSYFIANGLVKTWSRVYFDPQNGQITGHADSDGDGTVLFESASAGNPGDAQVSNRDHQHLFVGDEPKLMLTAFLSNRFWHNQETPKKVLVDAKGSDVPILNFGVSLMPPIVLPGQDARIAVSVFTKETLQSTDLSNISVQIDAQPAILDTSNGDSQPTADPTERRLFFKYSAPSQEGAYSVTISIPGIKEFKEQLLVSTLD</sequence>
<dbReference type="RefSeq" id="WP_135174397.1">
    <property type="nucleotide sequence ID" value="NZ_SPQT01000005.1"/>
</dbReference>
<dbReference type="OrthoDB" id="869379at2"/>
<evidence type="ECO:0000313" key="1">
    <source>
        <dbReference type="EMBL" id="TFV48224.1"/>
    </source>
</evidence>
<reference evidence="1 2" key="1">
    <citation type="submission" date="2019-03" db="EMBL/GenBank/DDBJ databases">
        <title>Bradyrhizobium diversity isolated from nodules of Chamaecrista fasciculata.</title>
        <authorList>
            <person name="Klepa M.S."/>
            <person name="Urquiaga M.O."/>
            <person name="Hungria M."/>
            <person name="Delamuta J.R."/>
        </authorList>
    </citation>
    <scope>NUCLEOTIDE SEQUENCE [LARGE SCALE GENOMIC DNA]</scope>
    <source>
        <strain evidence="1 2">CNPSo 3448</strain>
    </source>
</reference>
<dbReference type="Pfam" id="PF02450">
    <property type="entry name" value="LCAT"/>
    <property type="match status" value="1"/>
</dbReference>
<dbReference type="SUPFAM" id="SSF53474">
    <property type="entry name" value="alpha/beta-Hydrolases"/>
    <property type="match status" value="1"/>
</dbReference>
<evidence type="ECO:0000313" key="2">
    <source>
        <dbReference type="Proteomes" id="UP000297966"/>
    </source>
</evidence>
<dbReference type="InterPro" id="IPR029058">
    <property type="entry name" value="AB_hydrolase_fold"/>
</dbReference>
<protein>
    <submittedName>
        <fullName evidence="1">Uncharacterized protein</fullName>
    </submittedName>
</protein>
<dbReference type="InterPro" id="IPR003386">
    <property type="entry name" value="LACT/PDAT_acylTrfase"/>
</dbReference>
<comment type="caution">
    <text evidence="1">The sequence shown here is derived from an EMBL/GenBank/DDBJ whole genome shotgun (WGS) entry which is preliminary data.</text>
</comment>
<dbReference type="AlphaFoldDB" id="A0A4Y9LZ98"/>
<dbReference type="Proteomes" id="UP000297966">
    <property type="component" value="Unassembled WGS sequence"/>
</dbReference>
<dbReference type="GO" id="GO:0008374">
    <property type="term" value="F:O-acyltransferase activity"/>
    <property type="evidence" value="ECO:0007669"/>
    <property type="project" value="InterPro"/>
</dbReference>
<dbReference type="EMBL" id="SPQT01000005">
    <property type="protein sequence ID" value="TFV48224.1"/>
    <property type="molecule type" value="Genomic_DNA"/>
</dbReference>
<keyword evidence="2" id="KW-1185">Reference proteome</keyword>
<accession>A0A4Y9LZ98</accession>
<dbReference type="GO" id="GO:0006629">
    <property type="term" value="P:lipid metabolic process"/>
    <property type="evidence" value="ECO:0007669"/>
    <property type="project" value="InterPro"/>
</dbReference>
<proteinExistence type="predicted"/>
<organism evidence="1 2">
    <name type="scientific">Bradyrhizobium niftali</name>
    <dbReference type="NCBI Taxonomy" id="2560055"/>
    <lineage>
        <taxon>Bacteria</taxon>
        <taxon>Pseudomonadati</taxon>
        <taxon>Pseudomonadota</taxon>
        <taxon>Alphaproteobacteria</taxon>
        <taxon>Hyphomicrobiales</taxon>
        <taxon>Nitrobacteraceae</taxon>
        <taxon>Bradyrhizobium</taxon>
    </lineage>
</organism>